<keyword evidence="2" id="KW-0472">Membrane</keyword>
<evidence type="ECO:0000256" key="2">
    <source>
        <dbReference type="SAM" id="Phobius"/>
    </source>
</evidence>
<reference evidence="3 4" key="1">
    <citation type="submission" date="2020-08" db="EMBL/GenBank/DDBJ databases">
        <title>Sequencing the genomes of 1000 actinobacteria strains.</title>
        <authorList>
            <person name="Klenk H.-P."/>
        </authorList>
    </citation>
    <scope>NUCLEOTIDE SEQUENCE [LARGE SCALE GENOMIC DNA]</scope>
    <source>
        <strain evidence="3 4">DSM 11053</strain>
    </source>
</reference>
<keyword evidence="2" id="KW-0812">Transmembrane</keyword>
<gene>
    <name evidence="3" type="ORF">FHX39_001901</name>
</gene>
<protein>
    <submittedName>
        <fullName evidence="3">Uncharacterized protein</fullName>
    </submittedName>
</protein>
<feature type="transmembrane region" description="Helical" evidence="2">
    <location>
        <begin position="56"/>
        <end position="75"/>
    </location>
</feature>
<name>A0A7W5JWC0_9ACTN</name>
<dbReference type="EMBL" id="JACHZG010000001">
    <property type="protein sequence ID" value="MBB3326957.1"/>
    <property type="molecule type" value="Genomic_DNA"/>
</dbReference>
<keyword evidence="4" id="KW-1185">Reference proteome</keyword>
<keyword evidence="2" id="KW-1133">Transmembrane helix</keyword>
<sequence>MGYELAAFDGHPGSGVLEFEVSRDGESHAPAWPSEETASTVTPPAQAADADRSRPWILATTGAVIVLLTVVLLRLDRADRRRKAAAEE</sequence>
<dbReference type="Proteomes" id="UP000565572">
    <property type="component" value="Unassembled WGS sequence"/>
</dbReference>
<dbReference type="AlphaFoldDB" id="A0A7W5JWC0"/>
<proteinExistence type="predicted"/>
<organism evidence="3 4">
    <name type="scientific">Microlunatus antarcticus</name>
    <dbReference type="NCBI Taxonomy" id="53388"/>
    <lineage>
        <taxon>Bacteria</taxon>
        <taxon>Bacillati</taxon>
        <taxon>Actinomycetota</taxon>
        <taxon>Actinomycetes</taxon>
        <taxon>Propionibacteriales</taxon>
        <taxon>Propionibacteriaceae</taxon>
        <taxon>Microlunatus</taxon>
    </lineage>
</organism>
<evidence type="ECO:0000313" key="4">
    <source>
        <dbReference type="Proteomes" id="UP000565572"/>
    </source>
</evidence>
<evidence type="ECO:0000256" key="1">
    <source>
        <dbReference type="SAM" id="MobiDB-lite"/>
    </source>
</evidence>
<feature type="region of interest" description="Disordered" evidence="1">
    <location>
        <begin position="24"/>
        <end position="50"/>
    </location>
</feature>
<accession>A0A7W5JWC0</accession>
<evidence type="ECO:0000313" key="3">
    <source>
        <dbReference type="EMBL" id="MBB3326957.1"/>
    </source>
</evidence>
<comment type="caution">
    <text evidence="3">The sequence shown here is derived from an EMBL/GenBank/DDBJ whole genome shotgun (WGS) entry which is preliminary data.</text>
</comment>